<name>A0ABP9WCS3_9MICO</name>
<comment type="caution">
    <text evidence="2">The sequence shown here is derived from an EMBL/GenBank/DDBJ whole genome shotgun (WGS) entry which is preliminary data.</text>
</comment>
<dbReference type="EMBL" id="BAABRR010000001">
    <property type="protein sequence ID" value="GAA5517628.1"/>
    <property type="molecule type" value="Genomic_DNA"/>
</dbReference>
<feature type="transmembrane region" description="Helical" evidence="1">
    <location>
        <begin position="125"/>
        <end position="141"/>
    </location>
</feature>
<evidence type="ECO:0008006" key="4">
    <source>
        <dbReference type="Google" id="ProtNLM"/>
    </source>
</evidence>
<dbReference type="RefSeq" id="WP_286215663.1">
    <property type="nucleotide sequence ID" value="NZ_AP027736.1"/>
</dbReference>
<sequence>MTTPHTADIEAGEPTPRRTPALVALDLLRGGLIGTAETVPGVSGGTIALMTGVYETLLTSAGHLIAGIRTSVTDGLRGKGLTRAGREFSRVRWGIIVPIGIGMVIALVTMARVMEDLITEHPETMRGLFLGLVLASLAVPYRHAIASEDRRGRDGSWRAREWVIAVIATLATAVIVSLPGGSLEPTPLVLVPAAAIAVSALVLPGLSGSFLLLTFGLYEPTLAAVNDRDLGYLAWFALGCAIGLVSIVKALQWLLEHHRRVTLVVLTGVMAGSLVALWPWQDADGARIAPTGSIAAPLIALLVGAGIVVLTLLAEHRFLLRRAAIEEVAQAADSAADAADGS</sequence>
<feature type="transmembrane region" description="Helical" evidence="1">
    <location>
        <begin position="230"/>
        <end position="255"/>
    </location>
</feature>
<keyword evidence="3" id="KW-1185">Reference proteome</keyword>
<dbReference type="Proteomes" id="UP001426770">
    <property type="component" value="Unassembled WGS sequence"/>
</dbReference>
<feature type="transmembrane region" description="Helical" evidence="1">
    <location>
        <begin position="162"/>
        <end position="181"/>
    </location>
</feature>
<keyword evidence="1" id="KW-1133">Transmembrane helix</keyword>
<dbReference type="InterPro" id="IPR007163">
    <property type="entry name" value="VCA0040-like"/>
</dbReference>
<feature type="transmembrane region" description="Helical" evidence="1">
    <location>
        <begin position="93"/>
        <end position="113"/>
    </location>
</feature>
<dbReference type="PANTHER" id="PTHR37308:SF1">
    <property type="entry name" value="POLYPRENYL-PHOSPHATE TRANSPORTER"/>
    <property type="match status" value="1"/>
</dbReference>
<evidence type="ECO:0000313" key="3">
    <source>
        <dbReference type="Proteomes" id="UP001426770"/>
    </source>
</evidence>
<organism evidence="2 3">
    <name type="scientific">Demequina sediminis</name>
    <dbReference type="NCBI Taxonomy" id="1930058"/>
    <lineage>
        <taxon>Bacteria</taxon>
        <taxon>Bacillati</taxon>
        <taxon>Actinomycetota</taxon>
        <taxon>Actinomycetes</taxon>
        <taxon>Micrococcales</taxon>
        <taxon>Demequinaceae</taxon>
        <taxon>Demequina</taxon>
    </lineage>
</organism>
<feature type="transmembrane region" description="Helical" evidence="1">
    <location>
        <begin position="292"/>
        <end position="314"/>
    </location>
</feature>
<reference evidence="2 3" key="1">
    <citation type="submission" date="2024-02" db="EMBL/GenBank/DDBJ databases">
        <title>Lysinimicrobium sediminis NBRC 112286.</title>
        <authorList>
            <person name="Ichikawa N."/>
            <person name="Katano-Makiyama Y."/>
            <person name="Hidaka K."/>
        </authorList>
    </citation>
    <scope>NUCLEOTIDE SEQUENCE [LARGE SCALE GENOMIC DNA]</scope>
    <source>
        <strain evidence="2 3">NBRC 112286</strain>
    </source>
</reference>
<proteinExistence type="predicted"/>
<protein>
    <recommendedName>
        <fullName evidence="4">DUF368 domain-containing protein</fullName>
    </recommendedName>
</protein>
<feature type="transmembrane region" description="Helical" evidence="1">
    <location>
        <begin position="261"/>
        <end position="280"/>
    </location>
</feature>
<evidence type="ECO:0000313" key="2">
    <source>
        <dbReference type="EMBL" id="GAA5517628.1"/>
    </source>
</evidence>
<evidence type="ECO:0000256" key="1">
    <source>
        <dbReference type="SAM" id="Phobius"/>
    </source>
</evidence>
<keyword evidence="1" id="KW-0472">Membrane</keyword>
<keyword evidence="1" id="KW-0812">Transmembrane</keyword>
<dbReference type="Pfam" id="PF04018">
    <property type="entry name" value="VCA0040-like"/>
    <property type="match status" value="1"/>
</dbReference>
<feature type="transmembrane region" description="Helical" evidence="1">
    <location>
        <begin position="193"/>
        <end position="218"/>
    </location>
</feature>
<dbReference type="PANTHER" id="PTHR37308">
    <property type="entry name" value="INTEGRAL MEMBRANE PROTEIN"/>
    <property type="match status" value="1"/>
</dbReference>
<accession>A0ABP9WCS3</accession>
<gene>
    <name evidence="2" type="ORF">Lsed01_00034</name>
</gene>